<dbReference type="Pfam" id="PF00563">
    <property type="entry name" value="EAL"/>
    <property type="match status" value="1"/>
</dbReference>
<dbReference type="PANTHER" id="PTHR33121:SF79">
    <property type="entry name" value="CYCLIC DI-GMP PHOSPHODIESTERASE PDED-RELATED"/>
    <property type="match status" value="1"/>
</dbReference>
<dbReference type="InterPro" id="IPR035919">
    <property type="entry name" value="EAL_sf"/>
</dbReference>
<dbReference type="InterPro" id="IPR001633">
    <property type="entry name" value="EAL_dom"/>
</dbReference>
<dbReference type="InterPro" id="IPR050706">
    <property type="entry name" value="Cyclic-di-GMP_PDE-like"/>
</dbReference>
<evidence type="ECO:0000313" key="2">
    <source>
        <dbReference type="EMBL" id="ATQ76613.1"/>
    </source>
</evidence>
<dbReference type="EMBL" id="CP024608">
    <property type="protein sequence ID" value="ATQ76613.1"/>
    <property type="molecule type" value="Genomic_DNA"/>
</dbReference>
<dbReference type="Gene3D" id="3.20.20.450">
    <property type="entry name" value="EAL domain"/>
    <property type="match status" value="1"/>
</dbReference>
<evidence type="ECO:0000259" key="1">
    <source>
        <dbReference type="PROSITE" id="PS50883"/>
    </source>
</evidence>
<gene>
    <name evidence="2" type="ORF">CR152_20405</name>
</gene>
<accession>A0A2D2DNR7</accession>
<dbReference type="Proteomes" id="UP000229897">
    <property type="component" value="Chromosome"/>
</dbReference>
<sequence>MASAVPGCDWRQIPVTTRFGTGSPTSTHEISGLAHGLGITVVAEGVETREQLDYLDGAGCDEVQGYFFSRPVPADEFVGLLVAGGTPSD</sequence>
<dbReference type="OrthoDB" id="9813903at2"/>
<feature type="domain" description="EAL" evidence="1">
    <location>
        <begin position="1"/>
        <end position="85"/>
    </location>
</feature>
<proteinExistence type="predicted"/>
<organism evidence="2 3">
    <name type="scientific">Massilia violaceinigra</name>
    <dbReference type="NCBI Taxonomy" id="2045208"/>
    <lineage>
        <taxon>Bacteria</taxon>
        <taxon>Pseudomonadati</taxon>
        <taxon>Pseudomonadota</taxon>
        <taxon>Betaproteobacteria</taxon>
        <taxon>Burkholderiales</taxon>
        <taxon>Oxalobacteraceae</taxon>
        <taxon>Telluria group</taxon>
        <taxon>Massilia</taxon>
    </lineage>
</organism>
<keyword evidence="3" id="KW-1185">Reference proteome</keyword>
<dbReference type="GO" id="GO:0071111">
    <property type="term" value="F:cyclic-guanylate-specific phosphodiesterase activity"/>
    <property type="evidence" value="ECO:0007669"/>
    <property type="project" value="InterPro"/>
</dbReference>
<dbReference type="PANTHER" id="PTHR33121">
    <property type="entry name" value="CYCLIC DI-GMP PHOSPHODIESTERASE PDEF"/>
    <property type="match status" value="1"/>
</dbReference>
<dbReference type="SUPFAM" id="SSF141868">
    <property type="entry name" value="EAL domain-like"/>
    <property type="match status" value="1"/>
</dbReference>
<dbReference type="KEGG" id="mass:CR152_20405"/>
<dbReference type="PROSITE" id="PS50883">
    <property type="entry name" value="EAL"/>
    <property type="match status" value="1"/>
</dbReference>
<reference evidence="2" key="1">
    <citation type="submission" date="2017-10" db="EMBL/GenBank/DDBJ databases">
        <title>Massilia psychrophilum sp. nov., a novel purple-pigmented bacterium isolated from Tianshan glacier, Xinjiang Municipality, China.</title>
        <authorList>
            <person name="Wang H."/>
        </authorList>
    </citation>
    <scope>NUCLEOTIDE SEQUENCE [LARGE SCALE GENOMIC DNA]</scope>
    <source>
        <strain evidence="2">B2</strain>
    </source>
</reference>
<evidence type="ECO:0000313" key="3">
    <source>
        <dbReference type="Proteomes" id="UP000229897"/>
    </source>
</evidence>
<name>A0A2D2DNR7_9BURK</name>
<dbReference type="AlphaFoldDB" id="A0A2D2DNR7"/>
<dbReference type="RefSeq" id="WP_099877829.1">
    <property type="nucleotide sequence ID" value="NZ_CP024608.1"/>
</dbReference>
<protein>
    <recommendedName>
        <fullName evidence="1">EAL domain-containing protein</fullName>
    </recommendedName>
</protein>